<dbReference type="PROSITE" id="PS51935">
    <property type="entry name" value="NLPC_P60"/>
    <property type="match status" value="1"/>
</dbReference>
<evidence type="ECO:0000313" key="8">
    <source>
        <dbReference type="EMBL" id="ENO17948.1"/>
    </source>
</evidence>
<keyword evidence="4" id="KW-0788">Thiol protease</keyword>
<accession>N6X9X8</accession>
<dbReference type="HOGENOM" id="CLU_034085_3_0_11"/>
<dbReference type="PANTHER" id="PTHR47053">
    <property type="entry name" value="MUREIN DD-ENDOPEPTIDASE MEPH-RELATED"/>
    <property type="match status" value="1"/>
</dbReference>
<dbReference type="Gene3D" id="3.90.1720.10">
    <property type="entry name" value="endopeptidase domain like (from Nostoc punctiforme)"/>
    <property type="match status" value="1"/>
</dbReference>
<keyword evidence="2" id="KW-0645">Protease</keyword>
<reference evidence="8 9" key="1">
    <citation type="submission" date="2013-03" db="EMBL/GenBank/DDBJ databases">
        <title>Reference genome for the Human Microbiome Project.</title>
        <authorList>
            <person name="Aqrawi P."/>
            <person name="Ayvaz T."/>
            <person name="Bess C."/>
            <person name="Blankenburg K."/>
            <person name="Coyle M."/>
            <person name="Deng J."/>
            <person name="Forbes L."/>
            <person name="Fowler G."/>
            <person name="Francisco L."/>
            <person name="Fu Q."/>
            <person name="Gibbs R."/>
            <person name="Gross S."/>
            <person name="Gubbala S."/>
            <person name="Hale W."/>
            <person name="Hemphill L."/>
            <person name="Highlander S."/>
            <person name="Hirani K."/>
            <person name="Jackson L."/>
            <person name="Jakkamsetti A."/>
            <person name="Javaid M."/>
            <person name="Jayaseelan J.C."/>
            <person name="Jiang H."/>
            <person name="Joshi V."/>
            <person name="Korchina V."/>
            <person name="Kovar C."/>
            <person name="Lara F."/>
            <person name="Lee S."/>
            <person name="Liu Y."/>
            <person name="Mata R."/>
            <person name="Mathew T."/>
            <person name="Munidasa M."/>
            <person name="Muzny D."/>
            <person name="Nazareth L."/>
            <person name="Ngo R."/>
            <person name="Nguyen L."/>
            <person name="Nguyen N."/>
            <person name="Okwuonu G."/>
            <person name="Ongeri F."/>
            <person name="Palculict T."/>
            <person name="Patil S."/>
            <person name="Petrosino J."/>
            <person name="Pham C."/>
            <person name="Pham P."/>
            <person name="Pu L.-L."/>
            <person name="Qin X."/>
            <person name="Qu J."/>
            <person name="Reid J."/>
            <person name="Ross M."/>
            <person name="Ruth R."/>
            <person name="Saada N."/>
            <person name="San Lucas F."/>
            <person name="Santibanez J."/>
            <person name="Shang Y."/>
            <person name="Simmons D."/>
            <person name="Song X.-Z."/>
            <person name="Tang L.-Y."/>
            <person name="Thornton R."/>
            <person name="Warren J."/>
            <person name="Weissenberger G."/>
            <person name="Wilczek-Boney K."/>
            <person name="Worley K."/>
            <person name="Youmans B."/>
            <person name="Zhang J."/>
            <person name="Zhang L."/>
            <person name="Zhao Z."/>
            <person name="Zhou C."/>
            <person name="Zhu D."/>
            <person name="Zhu Y."/>
        </authorList>
    </citation>
    <scope>NUCLEOTIDE SEQUENCE [LARGE SCALE GENOMIC DNA]</scope>
    <source>
        <strain evidence="8 9">F0333</strain>
    </source>
</reference>
<dbReference type="AlphaFoldDB" id="N6X9X8"/>
<dbReference type="PANTHER" id="PTHR47053:SF1">
    <property type="entry name" value="MUREIN DD-ENDOPEPTIDASE MEPH-RELATED"/>
    <property type="match status" value="1"/>
</dbReference>
<dbReference type="SUPFAM" id="SSF54001">
    <property type="entry name" value="Cysteine proteinases"/>
    <property type="match status" value="1"/>
</dbReference>
<gene>
    <name evidence="8" type="ORF">HMPREF9004_1220</name>
</gene>
<keyword evidence="3" id="KW-0378">Hydrolase</keyword>
<evidence type="ECO:0000256" key="3">
    <source>
        <dbReference type="ARBA" id="ARBA00022801"/>
    </source>
</evidence>
<feature type="domain" description="NlpC/P60" evidence="7">
    <location>
        <begin position="335"/>
        <end position="456"/>
    </location>
</feature>
<proteinExistence type="inferred from homology"/>
<feature type="compositionally biased region" description="Basic and acidic residues" evidence="6">
    <location>
        <begin position="292"/>
        <end position="306"/>
    </location>
</feature>
<dbReference type="GO" id="GO:0008234">
    <property type="term" value="F:cysteine-type peptidase activity"/>
    <property type="evidence" value="ECO:0007669"/>
    <property type="project" value="UniProtKB-KW"/>
</dbReference>
<dbReference type="InterPro" id="IPR000064">
    <property type="entry name" value="NLP_P60_dom"/>
</dbReference>
<dbReference type="OrthoDB" id="5177647at2"/>
<evidence type="ECO:0000256" key="1">
    <source>
        <dbReference type="ARBA" id="ARBA00007074"/>
    </source>
</evidence>
<dbReference type="InterPro" id="IPR038765">
    <property type="entry name" value="Papain-like_cys_pep_sf"/>
</dbReference>
<evidence type="ECO:0000256" key="2">
    <source>
        <dbReference type="ARBA" id="ARBA00022670"/>
    </source>
</evidence>
<dbReference type="eggNOG" id="COG0791">
    <property type="taxonomic scope" value="Bacteria"/>
</dbReference>
<evidence type="ECO:0000256" key="6">
    <source>
        <dbReference type="SAM" id="MobiDB-lite"/>
    </source>
</evidence>
<organism evidence="8 9">
    <name type="scientific">Schaalia cardiffensis F0333</name>
    <dbReference type="NCBI Taxonomy" id="888050"/>
    <lineage>
        <taxon>Bacteria</taxon>
        <taxon>Bacillati</taxon>
        <taxon>Actinomycetota</taxon>
        <taxon>Actinomycetes</taxon>
        <taxon>Actinomycetales</taxon>
        <taxon>Actinomycetaceae</taxon>
        <taxon>Schaalia</taxon>
    </lineage>
</organism>
<dbReference type="STRING" id="888050.HMPREF9004_1220"/>
<evidence type="ECO:0000256" key="5">
    <source>
        <dbReference type="SAM" id="Coils"/>
    </source>
</evidence>
<comment type="caution">
    <text evidence="8">The sequence shown here is derived from an EMBL/GenBank/DDBJ whole genome shotgun (WGS) entry which is preliminary data.</text>
</comment>
<dbReference type="PATRIC" id="fig|888050.3.peg.1160"/>
<sequence length="456" mass="48580">MVLRVETEVNYPREKVHQLRCASASSTIGDSVSDSSSRSHSFRLRAGIIALLASAALVLPQIAQAAPSEEDIARAQAEEEAARMSVAQIEVRLATVSAQADMAIQEARIAAEQLNAANIELEQARMTASKAQQDADQALLDFEQGKQQIASVAQTAYREGAASLDSLAPYLGADGLRTVETKQASLDSFSASADAKMQEVAALEQVARVMQSAADEAVNVQQAATEEVEARTEAARASAESALALQQTTAAQREVYVNELAKKQGTTVELINEREAALEAERQAAAQAAAEEAARRAAEEAARQAAEEEEDWEEPSYVAPSQSSRGSYSPSWSSSGGASTAIAAAKSFLGVPYVWGGESYGGVDCSGLTKLAWAEAGVYLPHYSASQYGYGTHVPIDSMEPGDLIFWSSNGYQSGIYHVAMYLGGGQMIEAPTFGMTVRITSIWGWSQLMPYATRL</sequence>
<dbReference type="Proteomes" id="UP000013015">
    <property type="component" value="Unassembled WGS sequence"/>
</dbReference>
<protein>
    <submittedName>
        <fullName evidence="8">NLP/P60 family protein</fullName>
    </submittedName>
</protein>
<dbReference type="RefSeq" id="WP_005963387.1">
    <property type="nucleotide sequence ID" value="NZ_CP040505.1"/>
</dbReference>
<dbReference type="EMBL" id="AQHZ01000021">
    <property type="protein sequence ID" value="ENO17948.1"/>
    <property type="molecule type" value="Genomic_DNA"/>
</dbReference>
<dbReference type="InterPro" id="IPR051202">
    <property type="entry name" value="Peptidase_C40"/>
</dbReference>
<evidence type="ECO:0000259" key="7">
    <source>
        <dbReference type="PROSITE" id="PS51935"/>
    </source>
</evidence>
<dbReference type="Pfam" id="PF00877">
    <property type="entry name" value="NLPC_P60"/>
    <property type="match status" value="1"/>
</dbReference>
<keyword evidence="5" id="KW-0175">Coiled coil</keyword>
<comment type="similarity">
    <text evidence="1">Belongs to the peptidase C40 family.</text>
</comment>
<evidence type="ECO:0000313" key="9">
    <source>
        <dbReference type="Proteomes" id="UP000013015"/>
    </source>
</evidence>
<evidence type="ECO:0000256" key="4">
    <source>
        <dbReference type="ARBA" id="ARBA00022807"/>
    </source>
</evidence>
<dbReference type="GO" id="GO:0006508">
    <property type="term" value="P:proteolysis"/>
    <property type="evidence" value="ECO:0007669"/>
    <property type="project" value="UniProtKB-KW"/>
</dbReference>
<feature type="compositionally biased region" description="Low complexity" evidence="6">
    <location>
        <begin position="321"/>
        <end position="330"/>
    </location>
</feature>
<feature type="coiled-coil region" evidence="5">
    <location>
        <begin position="104"/>
        <end position="141"/>
    </location>
</feature>
<keyword evidence="9" id="KW-1185">Reference proteome</keyword>
<name>N6X9X8_9ACTO</name>
<feature type="region of interest" description="Disordered" evidence="6">
    <location>
        <begin position="282"/>
        <end position="330"/>
    </location>
</feature>